<dbReference type="Proteomes" id="UP000093501">
    <property type="component" value="Unassembled WGS sequence"/>
</dbReference>
<comment type="catalytic activity">
    <reaction evidence="1">
        <text>Release of an N-terminal amino acid, Xaa-|-Yaa- from a peptide, amide or arylamide. Xaa is preferably Ala, but may be most amino acids including Pro (slow action). When a terminal hydrophobic residue is followed by a prolyl residue, the two may be released as an intact Xaa-Pro dipeptide.</text>
        <dbReference type="EC" id="3.4.11.2"/>
    </reaction>
</comment>
<feature type="domain" description="Peptidase M1 membrane alanine aminopeptidase" evidence="14">
    <location>
        <begin position="236"/>
        <end position="442"/>
    </location>
</feature>
<dbReference type="InterPro" id="IPR042097">
    <property type="entry name" value="Aminopeptidase_N-like_N_sf"/>
</dbReference>
<evidence type="ECO:0000259" key="14">
    <source>
        <dbReference type="Pfam" id="PF01433"/>
    </source>
</evidence>
<dbReference type="RefSeq" id="WP_068752688.1">
    <property type="nucleotide sequence ID" value="NZ_MBQD01000026.1"/>
</dbReference>
<keyword evidence="10" id="KW-0862">Zinc</keyword>
<feature type="domain" description="Aminopeptidase N-like N-terminal" evidence="16">
    <location>
        <begin position="67"/>
        <end position="191"/>
    </location>
</feature>
<keyword evidence="11" id="KW-0482">Metalloprotease</keyword>
<dbReference type="Pfam" id="PF11838">
    <property type="entry name" value="ERAP1_C"/>
    <property type="match status" value="1"/>
</dbReference>
<dbReference type="NCBIfam" id="TIGR02412">
    <property type="entry name" value="pepN_strep_liv"/>
    <property type="match status" value="1"/>
</dbReference>
<feature type="domain" description="ERAP1-like C-terminal" evidence="15">
    <location>
        <begin position="524"/>
        <end position="813"/>
    </location>
</feature>
<keyword evidence="9" id="KW-0378">Hydrolase</keyword>
<dbReference type="InterPro" id="IPR024571">
    <property type="entry name" value="ERAP1-like_C_dom"/>
</dbReference>
<comment type="cofactor">
    <cofactor evidence="2">
        <name>Zn(2+)</name>
        <dbReference type="ChEBI" id="CHEBI:29105"/>
    </cofactor>
</comment>
<dbReference type="SUPFAM" id="SSF63737">
    <property type="entry name" value="Leukotriene A4 hydrolase N-terminal domain"/>
    <property type="match status" value="1"/>
</dbReference>
<keyword evidence="18" id="KW-1185">Reference proteome</keyword>
<evidence type="ECO:0000256" key="7">
    <source>
        <dbReference type="ARBA" id="ARBA00022670"/>
    </source>
</evidence>
<sequence>MSSANLSHAETSERARLVTVHAYRVDVDIRDAANPDVDTFPVTSSIDLTSLATETWLDFLGEVDAVEVDGTAQPVEHDGARIALSSLPTGRPCTVTVRARGRYSRTGEGLHRFVDPADGETYLYTQYEPADARRVFPNLEQPDIRAPFTFSLTGPAGWWLGSNQPAASREEVADGVVRVGFEPTRTLSTYITCLVAGPYHRVTDTWGDMELGLMCRQSLARYLDADELFRLTKAGLDWLTANFGEYPWGAKYDQIFVPEYNLGAMENPGLVTFTEHYLFRSPATPAQLQGRANTLVHEMSHMWFGDLVTCRWWGDLWLKESFAEFMGSHVSVEACGFADGWVNFATSRKVGAYLADAMPTTHPIVADIPDLEAAKTNFDRITYSKGSAALTQLVHYVGLDAFLAGCRRYFRTHAFGAASLADFIAALDHETDRDLSGWIAAWLETSGHDRLSAHVDAHAGRLAGLRVRRDTPAGDSADRPHATTVGLYALTDGSLTLLRRLDVVIAGQETAVEVPSGLPAPDVVLVNDQDQTFARVELDARSREVLLYHVADLEPLARAVAWTALWSDVRAGLIAPAAFVAAVLRAGETQSGVLATLLDRAFTALDRYSDDPPVAALWREGGRGAALDAEPGSAEQQLWAKAYLRAAALAPEDVRWVLDGGIPGLEVSVDLTWLAWQSLATQGAASDAELAAALAADDTATGRMAHLRAVMSRPDPTLKEDAWRRAHTVGGETNEAVDALLAGFRAPGQDALRAPFTDRYLAGLLAVWREHPIEIAMRLVRGGFPADGAEAGRRWLSEHPDAPATLRRLVREEIFEADVAARVRSANAVELPAAERATVD</sequence>
<dbReference type="GO" id="GO:0005615">
    <property type="term" value="C:extracellular space"/>
    <property type="evidence" value="ECO:0007669"/>
    <property type="project" value="TreeGrafter"/>
</dbReference>
<reference evidence="18" key="1">
    <citation type="submission" date="2016-07" db="EMBL/GenBank/DDBJ databases">
        <authorList>
            <person name="Florea S."/>
            <person name="Webb J.S."/>
            <person name="Jaromczyk J."/>
            <person name="Schardl C.L."/>
        </authorList>
    </citation>
    <scope>NUCLEOTIDE SEQUENCE [LARGE SCALE GENOMIC DNA]</scope>
    <source>
        <strain evidence="18">IPBSL-7</strain>
    </source>
</reference>
<dbReference type="CDD" id="cd09602">
    <property type="entry name" value="M1_APN"/>
    <property type="match status" value="1"/>
</dbReference>
<dbReference type="InterPro" id="IPR027268">
    <property type="entry name" value="Peptidase_M4/M1_CTD_sf"/>
</dbReference>
<dbReference type="GO" id="GO:0005737">
    <property type="term" value="C:cytoplasm"/>
    <property type="evidence" value="ECO:0007669"/>
    <property type="project" value="TreeGrafter"/>
</dbReference>
<keyword evidence="8" id="KW-0479">Metal-binding</keyword>
<evidence type="ECO:0000256" key="11">
    <source>
        <dbReference type="ARBA" id="ARBA00023049"/>
    </source>
</evidence>
<evidence type="ECO:0000256" key="4">
    <source>
        <dbReference type="ARBA" id="ARBA00012564"/>
    </source>
</evidence>
<dbReference type="GO" id="GO:0008270">
    <property type="term" value="F:zinc ion binding"/>
    <property type="evidence" value="ECO:0007669"/>
    <property type="project" value="InterPro"/>
</dbReference>
<evidence type="ECO:0000256" key="5">
    <source>
        <dbReference type="ARBA" id="ARBA00015611"/>
    </source>
</evidence>
<dbReference type="InterPro" id="IPR050344">
    <property type="entry name" value="Peptidase_M1_aminopeptidases"/>
</dbReference>
<dbReference type="Gene3D" id="2.60.40.1730">
    <property type="entry name" value="tricorn interacting facor f3 domain"/>
    <property type="match status" value="1"/>
</dbReference>
<protein>
    <recommendedName>
        <fullName evidence="5">Aminopeptidase N</fullName>
        <ecNumber evidence="4">3.4.11.2</ecNumber>
    </recommendedName>
    <alternativeName>
        <fullName evidence="12">Alanine aminopeptidase</fullName>
    </alternativeName>
    <alternativeName>
        <fullName evidence="13">Lysyl aminopeptidase</fullName>
    </alternativeName>
</protein>
<name>A0A1C0AHG7_9ACTN</name>
<dbReference type="GO" id="GO:0042277">
    <property type="term" value="F:peptide binding"/>
    <property type="evidence" value="ECO:0007669"/>
    <property type="project" value="TreeGrafter"/>
</dbReference>
<dbReference type="Gene3D" id="1.10.390.10">
    <property type="entry name" value="Neutral Protease Domain 2"/>
    <property type="match status" value="1"/>
</dbReference>
<dbReference type="GO" id="GO:0006508">
    <property type="term" value="P:proteolysis"/>
    <property type="evidence" value="ECO:0007669"/>
    <property type="project" value="UniProtKB-KW"/>
</dbReference>
<dbReference type="PANTHER" id="PTHR11533:SF174">
    <property type="entry name" value="PUROMYCIN-SENSITIVE AMINOPEPTIDASE-RELATED"/>
    <property type="match status" value="1"/>
</dbReference>
<dbReference type="PANTHER" id="PTHR11533">
    <property type="entry name" value="PROTEASE M1 ZINC METALLOPROTEASE"/>
    <property type="match status" value="1"/>
</dbReference>
<dbReference type="InterPro" id="IPR014782">
    <property type="entry name" value="Peptidase_M1_dom"/>
</dbReference>
<dbReference type="Pfam" id="PF17900">
    <property type="entry name" value="Peptidase_M1_N"/>
    <property type="match status" value="1"/>
</dbReference>
<dbReference type="InterPro" id="IPR012778">
    <property type="entry name" value="Pept_M1_aminopeptidase"/>
</dbReference>
<dbReference type="InterPro" id="IPR045357">
    <property type="entry name" value="Aminopeptidase_N-like_N"/>
</dbReference>
<evidence type="ECO:0000256" key="3">
    <source>
        <dbReference type="ARBA" id="ARBA00010136"/>
    </source>
</evidence>
<evidence type="ECO:0000256" key="8">
    <source>
        <dbReference type="ARBA" id="ARBA00022723"/>
    </source>
</evidence>
<dbReference type="GO" id="GO:0070006">
    <property type="term" value="F:metalloaminopeptidase activity"/>
    <property type="evidence" value="ECO:0007669"/>
    <property type="project" value="TreeGrafter"/>
</dbReference>
<evidence type="ECO:0000256" key="1">
    <source>
        <dbReference type="ARBA" id="ARBA00000098"/>
    </source>
</evidence>
<evidence type="ECO:0000259" key="15">
    <source>
        <dbReference type="Pfam" id="PF11838"/>
    </source>
</evidence>
<keyword evidence="7" id="KW-0645">Protease</keyword>
<evidence type="ECO:0000256" key="9">
    <source>
        <dbReference type="ARBA" id="ARBA00022801"/>
    </source>
</evidence>
<dbReference type="GO" id="GO:0043171">
    <property type="term" value="P:peptide catabolic process"/>
    <property type="evidence" value="ECO:0007669"/>
    <property type="project" value="TreeGrafter"/>
</dbReference>
<evidence type="ECO:0000256" key="10">
    <source>
        <dbReference type="ARBA" id="ARBA00022833"/>
    </source>
</evidence>
<dbReference type="InterPro" id="IPR001930">
    <property type="entry name" value="Peptidase_M1"/>
</dbReference>
<dbReference type="Pfam" id="PF01433">
    <property type="entry name" value="Peptidase_M1"/>
    <property type="match status" value="1"/>
</dbReference>
<evidence type="ECO:0000256" key="2">
    <source>
        <dbReference type="ARBA" id="ARBA00001947"/>
    </source>
</evidence>
<dbReference type="AlphaFoldDB" id="A0A1C0AHG7"/>
<evidence type="ECO:0000256" key="12">
    <source>
        <dbReference type="ARBA" id="ARBA00029811"/>
    </source>
</evidence>
<evidence type="ECO:0000256" key="13">
    <source>
        <dbReference type="ARBA" id="ARBA00031533"/>
    </source>
</evidence>
<proteinExistence type="inferred from homology"/>
<evidence type="ECO:0000256" key="6">
    <source>
        <dbReference type="ARBA" id="ARBA00022438"/>
    </source>
</evidence>
<dbReference type="GO" id="GO:0016020">
    <property type="term" value="C:membrane"/>
    <property type="evidence" value="ECO:0007669"/>
    <property type="project" value="TreeGrafter"/>
</dbReference>
<evidence type="ECO:0000313" key="17">
    <source>
        <dbReference type="EMBL" id="OCL31452.1"/>
    </source>
</evidence>
<comment type="similarity">
    <text evidence="3">Belongs to the peptidase M1 family.</text>
</comment>
<organism evidence="17 18">
    <name type="scientific">Tessaracoccus lapidicaptus</name>
    <dbReference type="NCBI Taxonomy" id="1427523"/>
    <lineage>
        <taxon>Bacteria</taxon>
        <taxon>Bacillati</taxon>
        <taxon>Actinomycetota</taxon>
        <taxon>Actinomycetes</taxon>
        <taxon>Propionibacteriales</taxon>
        <taxon>Propionibacteriaceae</taxon>
        <taxon>Tessaracoccus</taxon>
    </lineage>
</organism>
<dbReference type="EC" id="3.4.11.2" evidence="4"/>
<gene>
    <name evidence="17" type="ORF">BCR15_09855</name>
</gene>
<dbReference type="PRINTS" id="PR00756">
    <property type="entry name" value="ALADIPTASE"/>
</dbReference>
<dbReference type="SUPFAM" id="SSF55486">
    <property type="entry name" value="Metalloproteases ('zincins'), catalytic domain"/>
    <property type="match status" value="1"/>
</dbReference>
<comment type="caution">
    <text evidence="17">The sequence shown here is derived from an EMBL/GenBank/DDBJ whole genome shotgun (WGS) entry which is preliminary data.</text>
</comment>
<dbReference type="GO" id="GO:0016285">
    <property type="term" value="F:alanyl aminopeptidase activity"/>
    <property type="evidence" value="ECO:0007669"/>
    <property type="project" value="UniProtKB-EC"/>
</dbReference>
<evidence type="ECO:0000259" key="16">
    <source>
        <dbReference type="Pfam" id="PF17900"/>
    </source>
</evidence>
<dbReference type="EMBL" id="MBQD01000026">
    <property type="protein sequence ID" value="OCL31452.1"/>
    <property type="molecule type" value="Genomic_DNA"/>
</dbReference>
<accession>A0A1C0AHG7</accession>
<keyword evidence="6 17" id="KW-0031">Aminopeptidase</keyword>
<evidence type="ECO:0000313" key="18">
    <source>
        <dbReference type="Proteomes" id="UP000093501"/>
    </source>
</evidence>